<accession>A0A0E3TS28</accession>
<keyword evidence="3" id="KW-0503">Monooxygenase</keyword>
<dbReference type="Proteomes" id="UP000180113">
    <property type="component" value="Unassembled WGS sequence"/>
</dbReference>
<comment type="caution">
    <text evidence="3">The sequence shown here is derived from an EMBL/GenBank/DDBJ whole genome shotgun (WGS) entry which is preliminary data.</text>
</comment>
<feature type="domain" description="ABM" evidence="1">
    <location>
        <begin position="2"/>
        <end position="87"/>
    </location>
</feature>
<keyword evidence="3" id="KW-0560">Oxidoreductase</keyword>
<proteinExistence type="predicted"/>
<keyword evidence="5" id="KW-1185">Reference proteome</keyword>
<dbReference type="PATRIC" id="fig|1774.35.peg.2993"/>
<dbReference type="Gene3D" id="3.30.70.100">
    <property type="match status" value="1"/>
</dbReference>
<dbReference type="RefSeq" id="WP_030093874.1">
    <property type="nucleotide sequence ID" value="NZ_BSAK01000018.1"/>
</dbReference>
<dbReference type="PANTHER" id="PTHR33336">
    <property type="entry name" value="QUINOL MONOOXYGENASE YGIN-RELATED"/>
    <property type="match status" value="1"/>
</dbReference>
<evidence type="ECO:0000313" key="4">
    <source>
        <dbReference type="EMBL" id="OHU76292.1"/>
    </source>
</evidence>
<dbReference type="InterPro" id="IPR050744">
    <property type="entry name" value="AI-2_Isomerase_LsrG"/>
</dbReference>
<evidence type="ECO:0000313" key="2">
    <source>
        <dbReference type="EMBL" id="OHT47715.1"/>
    </source>
</evidence>
<dbReference type="EMBL" id="MLIQ01000022">
    <property type="protein sequence ID" value="OHU51701.1"/>
    <property type="molecule type" value="Genomic_DNA"/>
</dbReference>
<dbReference type="EMBL" id="MLHW01000021">
    <property type="protein sequence ID" value="OHT47715.1"/>
    <property type="molecule type" value="Genomic_DNA"/>
</dbReference>
<dbReference type="GO" id="GO:0004497">
    <property type="term" value="F:monooxygenase activity"/>
    <property type="evidence" value="ECO:0007669"/>
    <property type="project" value="UniProtKB-KW"/>
</dbReference>
<dbReference type="OrthoDB" id="5241825at2"/>
<reference evidence="5 6" key="2">
    <citation type="submission" date="2016-10" db="EMBL/GenBank/DDBJ databases">
        <title>Evaluation of Human, Veterinary and Environmental Mycobacterium chelonae Isolates by Core Genome Phylogenomic Analysis, Targeted Gene Comparison, and Anti-microbial Susceptibility Patterns: A Tale of Mistaken Identities.</title>
        <authorList>
            <person name="Fogelson S.B."/>
            <person name="Camus A.C."/>
            <person name="Lorenz W."/>
            <person name="Vasireddy R."/>
            <person name="Vasireddy S."/>
            <person name="Smith T."/>
            <person name="Brown-Elliott B.A."/>
            <person name="Wallace R.J.Jr."/>
            <person name="Hasan N.A."/>
            <person name="Reischl U."/>
            <person name="Sanchez S."/>
        </authorList>
    </citation>
    <scope>NUCLEOTIDE SEQUENCE [LARGE SCALE GENOMIC DNA]</scope>
    <source>
        <strain evidence="3 6">15515</strain>
        <strain evidence="4 5">15518</strain>
    </source>
</reference>
<dbReference type="GeneID" id="31680595"/>
<evidence type="ECO:0000313" key="6">
    <source>
        <dbReference type="Proteomes" id="UP000180043"/>
    </source>
</evidence>
<evidence type="ECO:0000259" key="1">
    <source>
        <dbReference type="PROSITE" id="PS51725"/>
    </source>
</evidence>
<name>A0A0E3TS28_MYCCH</name>
<dbReference type="PANTHER" id="PTHR33336:SF15">
    <property type="entry name" value="ABM DOMAIN-CONTAINING PROTEIN"/>
    <property type="match status" value="1"/>
</dbReference>
<dbReference type="PROSITE" id="PS51725">
    <property type="entry name" value="ABM"/>
    <property type="match status" value="1"/>
</dbReference>
<dbReference type="InterPro" id="IPR011008">
    <property type="entry name" value="Dimeric_a/b-barrel"/>
</dbReference>
<dbReference type="Proteomes" id="UP000180043">
    <property type="component" value="Unassembled WGS sequence"/>
</dbReference>
<organism evidence="3 6">
    <name type="scientific">Mycobacteroides chelonae</name>
    <name type="common">Mycobacterium chelonae</name>
    <dbReference type="NCBI Taxonomy" id="1774"/>
    <lineage>
        <taxon>Bacteria</taxon>
        <taxon>Bacillati</taxon>
        <taxon>Actinomycetota</taxon>
        <taxon>Actinomycetes</taxon>
        <taxon>Mycobacteriales</taxon>
        <taxon>Mycobacteriaceae</taxon>
        <taxon>Mycobacteroides</taxon>
    </lineage>
</organism>
<dbReference type="HOGENOM" id="CLU_131496_6_4_11"/>
<evidence type="ECO:0000313" key="5">
    <source>
        <dbReference type="Proteomes" id="UP000179441"/>
    </source>
</evidence>
<evidence type="ECO:0000313" key="3">
    <source>
        <dbReference type="EMBL" id="OHU51701.1"/>
    </source>
</evidence>
<dbReference type="Pfam" id="PF03992">
    <property type="entry name" value="ABM"/>
    <property type="match status" value="1"/>
</dbReference>
<dbReference type="Proteomes" id="UP000179441">
    <property type="component" value="Unassembled WGS sequence"/>
</dbReference>
<dbReference type="AlphaFoldDB" id="A0A0E3TS28"/>
<reference evidence="2 7" key="1">
    <citation type="submission" date="2016-10" db="EMBL/GenBank/DDBJ databases">
        <title>Evaluation of Human, Animal and Environmental Mycobacterium chelonae Isolates by Core Genome Phylogenomic Analysis, Targeted Gene Comparison, and Anti-microbial Susceptibility Patterns: A Tale of Mistaken Identities.</title>
        <authorList>
            <person name="Fogelson S.B."/>
            <person name="Camus A.C."/>
            <person name="Lorenz W."/>
            <person name="Vasireddy R."/>
            <person name="Vasireddy S."/>
            <person name="Smith T."/>
            <person name="Brown-Elliott B.A."/>
            <person name="Wallace R.J.Jr."/>
            <person name="Hasan N.A."/>
            <person name="Reischl U."/>
            <person name="Sanchez S."/>
        </authorList>
    </citation>
    <scope>NUCLEOTIDE SEQUENCE [LARGE SCALE GENOMIC DNA]</scope>
    <source>
        <strain evidence="2 7">42895</strain>
    </source>
</reference>
<gene>
    <name evidence="2" type="ORF">BKG62_23930</name>
    <name evidence="3" type="ORF">BKG82_19710</name>
    <name evidence="4" type="ORF">BKG84_23500</name>
</gene>
<evidence type="ECO:0000313" key="7">
    <source>
        <dbReference type="Proteomes" id="UP000180113"/>
    </source>
</evidence>
<dbReference type="SUPFAM" id="SSF54909">
    <property type="entry name" value="Dimeric alpha+beta barrel"/>
    <property type="match status" value="1"/>
</dbReference>
<dbReference type="EMBL" id="MLIS01000003">
    <property type="protein sequence ID" value="OHU76292.1"/>
    <property type="molecule type" value="Genomic_DNA"/>
</dbReference>
<sequence length="103" mass="11073">MPTVVAFLYPQPDKRDEVRAALLETIPQVHDEAGCNLYSLHEAHDRFVFVESWASNEALAEHGKAPAVTAMFGKVGPLLSQAPEIVVAEALPAGDPAKGDLTH</sequence>
<protein>
    <submittedName>
        <fullName evidence="3">Antibiotic biosynthesis monooxygenase</fullName>
    </submittedName>
</protein>
<dbReference type="InterPro" id="IPR007138">
    <property type="entry name" value="ABM_dom"/>
</dbReference>